<sequence length="476" mass="51180">MPSKYATEQAVAKFCQGLSDKEAGKHVSLQKPTSMGDAMNKIKMHSYVLAACASVPRDGAKVKPEDSKRVHAVNPESNPVAVDWSTVGRLFQAVERLEGAIGHLSGAGGNSGVDPRSQQLGQPPRNGGYSNSPYQGNAPNRGFYGQNQGRYAEGRGAGGPHRYPNQYNRYSNRNANPVGAPRGGYGANRGRYPAQPVANRGGRPGYAPPPGLGRRGCGRQDMLCFRCRGLGHFQRERPSPPSKRGRYGSNWGHFHAMSLPCHERGSGPNAYDGSSGNRRYNRYHSGYQNLNYRPEGSKRGRYGSNWGEGHGIAGRDISCLNCGGLGHFQRSGLENTKSVDSRNSDHDAAAVAHRTAAEHVVSKMSKMDTSDEVIRTAGHMDPVDSTAANRREMSSYRNLPGNNQRKPSSCGVLSVNRQSGACGYGVAPGNSWRTGARRTARFAPNVGRMDLEDFSSAVPKGGDPLVLAAGSDHQSV</sequence>
<feature type="compositionally biased region" description="Polar residues" evidence="1">
    <location>
        <begin position="128"/>
        <end position="138"/>
    </location>
</feature>
<proteinExistence type="predicted"/>
<feature type="compositionally biased region" description="Polar residues" evidence="1">
    <location>
        <begin position="165"/>
        <end position="175"/>
    </location>
</feature>
<evidence type="ECO:0000256" key="1">
    <source>
        <dbReference type="SAM" id="MobiDB-lite"/>
    </source>
</evidence>
<keyword evidence="3" id="KW-1185">Reference proteome</keyword>
<gene>
    <name evidence="2" type="ORF">DPMN_120051</name>
</gene>
<protein>
    <submittedName>
        <fullName evidence="2">Uncharacterized protein</fullName>
    </submittedName>
</protein>
<accession>A0A9D4GKC1</accession>
<organism evidence="2 3">
    <name type="scientific">Dreissena polymorpha</name>
    <name type="common">Zebra mussel</name>
    <name type="synonym">Mytilus polymorpha</name>
    <dbReference type="NCBI Taxonomy" id="45954"/>
    <lineage>
        <taxon>Eukaryota</taxon>
        <taxon>Metazoa</taxon>
        <taxon>Spiralia</taxon>
        <taxon>Lophotrochozoa</taxon>
        <taxon>Mollusca</taxon>
        <taxon>Bivalvia</taxon>
        <taxon>Autobranchia</taxon>
        <taxon>Heteroconchia</taxon>
        <taxon>Euheterodonta</taxon>
        <taxon>Imparidentia</taxon>
        <taxon>Neoheterodontei</taxon>
        <taxon>Myida</taxon>
        <taxon>Dreissenoidea</taxon>
        <taxon>Dreissenidae</taxon>
        <taxon>Dreissena</taxon>
    </lineage>
</organism>
<dbReference type="AlphaFoldDB" id="A0A9D4GKC1"/>
<dbReference type="EMBL" id="JAIWYP010000005">
    <property type="protein sequence ID" value="KAH3818427.1"/>
    <property type="molecule type" value="Genomic_DNA"/>
</dbReference>
<evidence type="ECO:0000313" key="2">
    <source>
        <dbReference type="EMBL" id="KAH3818427.1"/>
    </source>
</evidence>
<feature type="region of interest" description="Disordered" evidence="1">
    <location>
        <begin position="105"/>
        <end position="184"/>
    </location>
</feature>
<evidence type="ECO:0000313" key="3">
    <source>
        <dbReference type="Proteomes" id="UP000828390"/>
    </source>
</evidence>
<reference evidence="2" key="1">
    <citation type="journal article" date="2019" name="bioRxiv">
        <title>The Genome of the Zebra Mussel, Dreissena polymorpha: A Resource for Invasive Species Research.</title>
        <authorList>
            <person name="McCartney M.A."/>
            <person name="Auch B."/>
            <person name="Kono T."/>
            <person name="Mallez S."/>
            <person name="Zhang Y."/>
            <person name="Obille A."/>
            <person name="Becker A."/>
            <person name="Abrahante J.E."/>
            <person name="Garbe J."/>
            <person name="Badalamenti J.P."/>
            <person name="Herman A."/>
            <person name="Mangelson H."/>
            <person name="Liachko I."/>
            <person name="Sullivan S."/>
            <person name="Sone E.D."/>
            <person name="Koren S."/>
            <person name="Silverstein K.A.T."/>
            <person name="Beckman K.B."/>
            <person name="Gohl D.M."/>
        </authorList>
    </citation>
    <scope>NUCLEOTIDE SEQUENCE</scope>
    <source>
        <strain evidence="2">Duluth1</strain>
        <tissue evidence="2">Whole animal</tissue>
    </source>
</reference>
<comment type="caution">
    <text evidence="2">The sequence shown here is derived from an EMBL/GenBank/DDBJ whole genome shotgun (WGS) entry which is preliminary data.</text>
</comment>
<name>A0A9D4GKC1_DREPO</name>
<feature type="region of interest" description="Disordered" evidence="1">
    <location>
        <begin position="454"/>
        <end position="476"/>
    </location>
</feature>
<reference evidence="2" key="2">
    <citation type="submission" date="2020-11" db="EMBL/GenBank/DDBJ databases">
        <authorList>
            <person name="McCartney M.A."/>
            <person name="Auch B."/>
            <person name="Kono T."/>
            <person name="Mallez S."/>
            <person name="Becker A."/>
            <person name="Gohl D.M."/>
            <person name="Silverstein K.A.T."/>
            <person name="Koren S."/>
            <person name="Bechman K.B."/>
            <person name="Herman A."/>
            <person name="Abrahante J.E."/>
            <person name="Garbe J."/>
        </authorList>
    </citation>
    <scope>NUCLEOTIDE SEQUENCE</scope>
    <source>
        <strain evidence="2">Duluth1</strain>
        <tissue evidence="2">Whole animal</tissue>
    </source>
</reference>
<dbReference type="Proteomes" id="UP000828390">
    <property type="component" value="Unassembled WGS sequence"/>
</dbReference>